<reference evidence="1 2" key="1">
    <citation type="submission" date="2020-03" db="EMBL/GenBank/DDBJ databases">
        <title>Genomic Encyclopedia of Type Strains, Phase IV (KMG-IV): sequencing the most valuable type-strain genomes for metagenomic binning, comparative biology and taxonomic classification.</title>
        <authorList>
            <person name="Goeker M."/>
        </authorList>
    </citation>
    <scope>NUCLEOTIDE SEQUENCE [LARGE SCALE GENOMIC DNA]</scope>
    <source>
        <strain evidence="1 2">DSM 4733</strain>
    </source>
</reference>
<name>A0A7X5UW85_9SPHN</name>
<accession>A0A7X5UW85</accession>
<comment type="caution">
    <text evidence="1">The sequence shown here is derived from an EMBL/GenBank/DDBJ whole genome shotgun (WGS) entry which is preliminary data.</text>
</comment>
<evidence type="ECO:0000313" key="1">
    <source>
        <dbReference type="EMBL" id="NIJ63351.1"/>
    </source>
</evidence>
<protein>
    <submittedName>
        <fullName evidence="1">Uncharacterized protein</fullName>
    </submittedName>
</protein>
<proteinExistence type="predicted"/>
<dbReference type="InterPro" id="IPR056238">
    <property type="entry name" value="YunG-like"/>
</dbReference>
<dbReference type="RefSeq" id="WP_167297910.1">
    <property type="nucleotide sequence ID" value="NZ_JAASQV010000001.1"/>
</dbReference>
<dbReference type="EMBL" id="JAASQV010000001">
    <property type="protein sequence ID" value="NIJ63351.1"/>
    <property type="molecule type" value="Genomic_DNA"/>
</dbReference>
<dbReference type="Pfam" id="PF24585">
    <property type="entry name" value="YunG"/>
    <property type="match status" value="1"/>
</dbReference>
<sequence>MRYATPIDLYHAVKHGWGPETISSAFDPADPCRNQCAVTALTTQHFFGGDIMKTATKGGTHFYNRIDGRYWDLATDQFDEPIPYDNTPSSTEEAHEHATPVQLAALLANLERVPRRPE</sequence>
<dbReference type="Proteomes" id="UP000564677">
    <property type="component" value="Unassembled WGS sequence"/>
</dbReference>
<keyword evidence="2" id="KW-1185">Reference proteome</keyword>
<organism evidence="1 2">
    <name type="scientific">Sphingomonas leidyi</name>
    <dbReference type="NCBI Taxonomy" id="68569"/>
    <lineage>
        <taxon>Bacteria</taxon>
        <taxon>Pseudomonadati</taxon>
        <taxon>Pseudomonadota</taxon>
        <taxon>Alphaproteobacteria</taxon>
        <taxon>Sphingomonadales</taxon>
        <taxon>Sphingomonadaceae</taxon>
        <taxon>Sphingomonas</taxon>
    </lineage>
</organism>
<gene>
    <name evidence="1" type="ORF">FHR20_000282</name>
</gene>
<evidence type="ECO:0000313" key="2">
    <source>
        <dbReference type="Proteomes" id="UP000564677"/>
    </source>
</evidence>
<dbReference type="AlphaFoldDB" id="A0A7X5UW85"/>